<feature type="domain" description="C2H2-type" evidence="12">
    <location>
        <begin position="110"/>
        <end position="137"/>
    </location>
</feature>
<reference evidence="15" key="2">
    <citation type="submission" date="2025-08" db="UniProtKB">
        <authorList>
            <consortium name="RefSeq"/>
        </authorList>
    </citation>
    <scope>IDENTIFICATION</scope>
</reference>
<feature type="domain" description="C2H2-type" evidence="12">
    <location>
        <begin position="320"/>
        <end position="347"/>
    </location>
</feature>
<dbReference type="GO" id="GO:0000978">
    <property type="term" value="F:RNA polymerase II cis-regulatory region sequence-specific DNA binding"/>
    <property type="evidence" value="ECO:0007669"/>
    <property type="project" value="TreeGrafter"/>
</dbReference>
<dbReference type="FunFam" id="3.30.160.60:FF:001833">
    <property type="match status" value="1"/>
</dbReference>
<dbReference type="PANTHER" id="PTHR24393">
    <property type="entry name" value="ZINC FINGER PROTEIN"/>
    <property type="match status" value="1"/>
</dbReference>
<keyword evidence="5 11" id="KW-0863">Zinc-finger</keyword>
<evidence type="ECO:0000313" key="14">
    <source>
        <dbReference type="Proteomes" id="UP001652624"/>
    </source>
</evidence>
<evidence type="ECO:0000256" key="5">
    <source>
        <dbReference type="ARBA" id="ARBA00022771"/>
    </source>
</evidence>
<evidence type="ECO:0000256" key="1">
    <source>
        <dbReference type="ARBA" id="ARBA00004123"/>
    </source>
</evidence>
<evidence type="ECO:0000256" key="9">
    <source>
        <dbReference type="ARBA" id="ARBA00023163"/>
    </source>
</evidence>
<accession>A0A1S3WW11</accession>
<keyword evidence="10" id="KW-0539">Nucleus</keyword>
<keyword evidence="9" id="KW-0804">Transcription</keyword>
<dbReference type="Pfam" id="PF00096">
    <property type="entry name" value="zf-C2H2"/>
    <property type="match status" value="8"/>
</dbReference>
<dbReference type="SMART" id="SM00349">
    <property type="entry name" value="KRAB"/>
    <property type="match status" value="1"/>
</dbReference>
<evidence type="ECO:0000259" key="13">
    <source>
        <dbReference type="PROSITE" id="PS50805"/>
    </source>
</evidence>
<dbReference type="InterPro" id="IPR036051">
    <property type="entry name" value="KRAB_dom_sf"/>
</dbReference>
<dbReference type="InterPro" id="IPR001909">
    <property type="entry name" value="KRAB"/>
</dbReference>
<dbReference type="Gene3D" id="3.30.160.60">
    <property type="entry name" value="Classic Zinc Finger"/>
    <property type="match status" value="9"/>
</dbReference>
<feature type="domain" description="C2H2-type" evidence="12">
    <location>
        <begin position="432"/>
        <end position="459"/>
    </location>
</feature>
<dbReference type="CDD" id="cd07765">
    <property type="entry name" value="KRAB_A-box"/>
    <property type="match status" value="1"/>
</dbReference>
<evidence type="ECO:0000313" key="15">
    <source>
        <dbReference type="RefSeq" id="XP_016050563.1"/>
    </source>
</evidence>
<dbReference type="FunFam" id="3.30.160.60:FF:000875">
    <property type="entry name" value="zinc finger protein 236 isoform X7"/>
    <property type="match status" value="1"/>
</dbReference>
<evidence type="ECO:0000256" key="4">
    <source>
        <dbReference type="ARBA" id="ARBA00022737"/>
    </source>
</evidence>
<dbReference type="PANTHER" id="PTHR24393:SF143">
    <property type="entry name" value="ENDOTHELIAL ZINC FINGER PROTEIN INDUCED BY TUMOR NECROSIS FACTOR ALPHA"/>
    <property type="match status" value="1"/>
</dbReference>
<dbReference type="InterPro" id="IPR036236">
    <property type="entry name" value="Znf_C2H2_sf"/>
</dbReference>
<dbReference type="GeneID" id="103127836"/>
<dbReference type="InParanoid" id="A0A1S3WW11"/>
<feature type="domain" description="C2H2-type" evidence="12">
    <location>
        <begin position="404"/>
        <end position="431"/>
    </location>
</feature>
<evidence type="ECO:0000256" key="2">
    <source>
        <dbReference type="ARBA" id="ARBA00006991"/>
    </source>
</evidence>
<feature type="domain" description="C2H2-type" evidence="12">
    <location>
        <begin position="376"/>
        <end position="403"/>
    </location>
</feature>
<dbReference type="OrthoDB" id="6105938at2759"/>
<dbReference type="SUPFAM" id="SSF109640">
    <property type="entry name" value="KRAB domain (Kruppel-associated box)"/>
    <property type="match status" value="1"/>
</dbReference>
<dbReference type="FunFam" id="3.30.160.60:FF:001489">
    <property type="entry name" value="Zinc finger protein interacting with ribonucleoprotein K"/>
    <property type="match status" value="1"/>
</dbReference>
<keyword evidence="8" id="KW-0238">DNA-binding</keyword>
<feature type="domain" description="C2H2-type" evidence="12">
    <location>
        <begin position="292"/>
        <end position="319"/>
    </location>
</feature>
<dbReference type="PROSITE" id="PS50157">
    <property type="entry name" value="ZINC_FINGER_C2H2_2"/>
    <property type="match status" value="9"/>
</dbReference>
<keyword evidence="3" id="KW-0479">Metal-binding</keyword>
<dbReference type="Gene3D" id="6.10.140.140">
    <property type="match status" value="1"/>
</dbReference>
<evidence type="ECO:0000256" key="6">
    <source>
        <dbReference type="ARBA" id="ARBA00022833"/>
    </source>
</evidence>
<dbReference type="STRING" id="9365.ENSEEUP00000014182"/>
<evidence type="ECO:0000256" key="11">
    <source>
        <dbReference type="PROSITE-ProRule" id="PRU00042"/>
    </source>
</evidence>
<evidence type="ECO:0000256" key="8">
    <source>
        <dbReference type="ARBA" id="ARBA00023125"/>
    </source>
</evidence>
<evidence type="ECO:0000256" key="10">
    <source>
        <dbReference type="ARBA" id="ARBA00023242"/>
    </source>
</evidence>
<dbReference type="PROSITE" id="PS00028">
    <property type="entry name" value="ZINC_FINGER_C2H2_1"/>
    <property type="match status" value="8"/>
</dbReference>
<dbReference type="eggNOG" id="KOG1721">
    <property type="taxonomic scope" value="Eukaryota"/>
</dbReference>
<reference evidence="14" key="1">
    <citation type="submission" date="2025-05" db="UniProtKB">
        <authorList>
            <consortium name="RefSeq"/>
        </authorList>
    </citation>
    <scope>NUCLEOTIDE SEQUENCE [LARGE SCALE GENOMIC DNA]</scope>
</reference>
<dbReference type="FunFam" id="3.30.160.60:FF:000249">
    <property type="entry name" value="Zinc finger protein 154"/>
    <property type="match status" value="1"/>
</dbReference>
<dbReference type="Proteomes" id="UP001652624">
    <property type="component" value="Chromosome 2"/>
</dbReference>
<evidence type="ECO:0000256" key="7">
    <source>
        <dbReference type="ARBA" id="ARBA00023015"/>
    </source>
</evidence>
<dbReference type="FunFam" id="3.30.160.60:FF:002716">
    <property type="entry name" value="Zinc finger protein 212"/>
    <property type="match status" value="1"/>
</dbReference>
<organism evidence="14 15">
    <name type="scientific">Erinaceus europaeus</name>
    <name type="common">Western European hedgehog</name>
    <dbReference type="NCBI Taxonomy" id="9365"/>
    <lineage>
        <taxon>Eukaryota</taxon>
        <taxon>Metazoa</taxon>
        <taxon>Chordata</taxon>
        <taxon>Craniata</taxon>
        <taxon>Vertebrata</taxon>
        <taxon>Euteleostomi</taxon>
        <taxon>Mammalia</taxon>
        <taxon>Eutheria</taxon>
        <taxon>Laurasiatheria</taxon>
        <taxon>Eulipotyphla</taxon>
        <taxon>Erinaceidae</taxon>
        <taxon>Erinaceinae</taxon>
        <taxon>Erinaceus</taxon>
    </lineage>
</organism>
<dbReference type="GO" id="GO:0001228">
    <property type="term" value="F:DNA-binding transcription activator activity, RNA polymerase II-specific"/>
    <property type="evidence" value="ECO:0007669"/>
    <property type="project" value="TreeGrafter"/>
</dbReference>
<comment type="subcellular location">
    <subcellularLocation>
        <location evidence="1">Nucleus</location>
    </subcellularLocation>
</comment>
<name>A0A1S3WW11_ERIEU</name>
<sequence length="484" mass="54767">MAATARKDPAQDSVTFEDVVVYFSWEEWGLLDEAQRCLYHDVMLDNFALVTSLGCWFGMEDEERLSVQTVSVEKMPLGKTASSCEKCILVERDTLYLTDYPGLHSGQKAYICEACGKQFWFSPHLHQHQKHSEEKKPFQRDIDRTSLVTGFQFHVLEKPFTCGDVGKDILAMLGLLQHQATLKGTKSHSSLQCGEAPHSGRCDHKCSEYGDCFSCEHKPFQDPQPHSGERYCGGGGGCDDGEKPFSQSSALSSCPAEDTGTPSYECSDCGRSFNQSFKLLQHQRIHNGARPYICSECGKAFTYKFRLVQHLQTHMRVKPYECSECGKAFSYSSTLIKHQRVHSGVRPYKCAECGNSFSQSSNLIQHQKIHSGTRPYKCSECGKTFSYKCKLLQHLRIHTGERPYECSECGKSFSHSSTLNQHQRTHTGARPFQCSECEKSFSQKSNLIQHRRVHTGERPYECGECGKAFSQSSHIIQHRKLHTR</sequence>
<dbReference type="GO" id="GO:0045892">
    <property type="term" value="P:negative regulation of DNA-templated transcription"/>
    <property type="evidence" value="ECO:0007669"/>
    <property type="project" value="UniProtKB-ARBA"/>
</dbReference>
<proteinExistence type="inferred from homology"/>
<feature type="domain" description="KRAB" evidence="13">
    <location>
        <begin position="14"/>
        <end position="100"/>
    </location>
</feature>
<dbReference type="Pfam" id="PF01352">
    <property type="entry name" value="KRAB"/>
    <property type="match status" value="1"/>
</dbReference>
<keyword evidence="7" id="KW-0805">Transcription regulation</keyword>
<protein>
    <submittedName>
        <fullName evidence="15">Zinc finger protein 501-like isoform X1</fullName>
    </submittedName>
</protein>
<feature type="domain" description="C2H2-type" evidence="12">
    <location>
        <begin position="348"/>
        <end position="375"/>
    </location>
</feature>
<dbReference type="GO" id="GO:0008270">
    <property type="term" value="F:zinc ion binding"/>
    <property type="evidence" value="ECO:0007669"/>
    <property type="project" value="UniProtKB-KW"/>
</dbReference>
<dbReference type="AlphaFoldDB" id="A0A1S3WW11"/>
<dbReference type="SUPFAM" id="SSF57667">
    <property type="entry name" value="beta-beta-alpha zinc fingers"/>
    <property type="match status" value="6"/>
</dbReference>
<dbReference type="RefSeq" id="XP_016050563.1">
    <property type="nucleotide sequence ID" value="XM_016195077.2"/>
</dbReference>
<gene>
    <name evidence="15" type="primary">LOC103127836</name>
</gene>
<dbReference type="SMART" id="SM00355">
    <property type="entry name" value="ZnF_C2H2"/>
    <property type="match status" value="9"/>
</dbReference>
<evidence type="ECO:0000256" key="3">
    <source>
        <dbReference type="ARBA" id="ARBA00022723"/>
    </source>
</evidence>
<dbReference type="PROSITE" id="PS50805">
    <property type="entry name" value="KRAB"/>
    <property type="match status" value="1"/>
</dbReference>
<keyword evidence="6" id="KW-0862">Zinc</keyword>
<comment type="similarity">
    <text evidence="2">Belongs to the krueppel C2H2-type zinc-finger protein family.</text>
</comment>
<dbReference type="InterPro" id="IPR013087">
    <property type="entry name" value="Znf_C2H2_type"/>
</dbReference>
<feature type="domain" description="C2H2-type" evidence="12">
    <location>
        <begin position="264"/>
        <end position="291"/>
    </location>
</feature>
<dbReference type="FunFam" id="3.30.160.60:FF:000443">
    <property type="entry name" value="Zinc finger protein 41"/>
    <property type="match status" value="2"/>
</dbReference>
<dbReference type="GO" id="GO:0005634">
    <property type="term" value="C:nucleus"/>
    <property type="evidence" value="ECO:0007669"/>
    <property type="project" value="UniProtKB-SubCell"/>
</dbReference>
<keyword evidence="14" id="KW-1185">Reference proteome</keyword>
<keyword evidence="4" id="KW-0677">Repeat</keyword>
<dbReference type="FunFam" id="3.30.160.60:FF:000127">
    <property type="entry name" value="Zinc finger protein 354C"/>
    <property type="match status" value="1"/>
</dbReference>
<evidence type="ECO:0000259" key="12">
    <source>
        <dbReference type="PROSITE" id="PS50157"/>
    </source>
</evidence>
<feature type="domain" description="C2H2-type" evidence="12">
    <location>
        <begin position="460"/>
        <end position="484"/>
    </location>
</feature>